<sequence>MKLFINEFIKDYKKKITWLYLISIFAIMAIFNVLVSFSYKNMENSQIPPGEELVFLSLKASLWVSSIFILIIFANNVTQEYSRGTAKFLYSRPKSRSGILTAKLFLGIFNYLIFSALTFIFDLALNKFVFNKDRINLHTVFTTKMSDNYFGRLLWQQLGIYFLSFSALMIFFISLVLIICIIFKTQILSVVVVVVLFISNDLINVLVGYAVTKFSYVKYIFTNITNITAYYESESSRKLVGEMSKLTDTNLLIMALSYTVAFLLISYIIHARRDITLD</sequence>
<feature type="transmembrane region" description="Helical" evidence="1">
    <location>
        <begin position="251"/>
        <end position="269"/>
    </location>
</feature>
<name>A0ABX2T032_9BACL</name>
<dbReference type="Pfam" id="PF12730">
    <property type="entry name" value="ABC2_membrane_4"/>
    <property type="match status" value="1"/>
</dbReference>
<evidence type="ECO:0000256" key="1">
    <source>
        <dbReference type="SAM" id="Phobius"/>
    </source>
</evidence>
<accession>A0ABX2T032</accession>
<dbReference type="PANTHER" id="PTHR37305">
    <property type="entry name" value="INTEGRAL MEMBRANE PROTEIN-RELATED"/>
    <property type="match status" value="1"/>
</dbReference>
<reference evidence="2 3" key="1">
    <citation type="submission" date="2020-07" db="EMBL/GenBank/DDBJ databases">
        <title>MOT database genomes.</title>
        <authorList>
            <person name="Joseph S."/>
            <person name="Aduse-Opoku J."/>
            <person name="Hashim A."/>
            <person name="Wade W."/>
            <person name="Curtis M."/>
        </authorList>
    </citation>
    <scope>NUCLEOTIDE SEQUENCE [LARGE SCALE GENOMIC DNA]</scope>
    <source>
        <strain evidence="2 3">CIP 106318</strain>
    </source>
</reference>
<keyword evidence="1" id="KW-0812">Transmembrane</keyword>
<feature type="transmembrane region" description="Helical" evidence="1">
    <location>
        <begin position="190"/>
        <end position="211"/>
    </location>
</feature>
<dbReference type="EMBL" id="JACBYF010000011">
    <property type="protein sequence ID" value="NYS47722.1"/>
    <property type="molecule type" value="Genomic_DNA"/>
</dbReference>
<feature type="transmembrane region" description="Helical" evidence="1">
    <location>
        <begin position="158"/>
        <end position="183"/>
    </location>
</feature>
<evidence type="ECO:0000313" key="3">
    <source>
        <dbReference type="Proteomes" id="UP000531840"/>
    </source>
</evidence>
<evidence type="ECO:0000313" key="2">
    <source>
        <dbReference type="EMBL" id="NYS47722.1"/>
    </source>
</evidence>
<keyword evidence="3" id="KW-1185">Reference proteome</keyword>
<keyword evidence="1" id="KW-1133">Transmembrane helix</keyword>
<feature type="transmembrane region" description="Helical" evidence="1">
    <location>
        <begin position="18"/>
        <end position="40"/>
    </location>
</feature>
<feature type="transmembrane region" description="Helical" evidence="1">
    <location>
        <begin position="60"/>
        <end position="78"/>
    </location>
</feature>
<comment type="caution">
    <text evidence="2">The sequence shown here is derived from an EMBL/GenBank/DDBJ whole genome shotgun (WGS) entry which is preliminary data.</text>
</comment>
<organism evidence="2 3">
    <name type="scientific">Gemelliphila palaticanis</name>
    <dbReference type="NCBI Taxonomy" id="81950"/>
    <lineage>
        <taxon>Bacteria</taxon>
        <taxon>Bacillati</taxon>
        <taxon>Bacillota</taxon>
        <taxon>Bacilli</taxon>
        <taxon>Bacillales</taxon>
        <taxon>Gemellaceae</taxon>
        <taxon>Gemelliphila</taxon>
    </lineage>
</organism>
<feature type="transmembrane region" description="Helical" evidence="1">
    <location>
        <begin position="99"/>
        <end position="121"/>
    </location>
</feature>
<keyword evidence="1" id="KW-0472">Membrane</keyword>
<gene>
    <name evidence="2" type="ORF">HZY85_05885</name>
</gene>
<dbReference type="RefSeq" id="WP_179941508.1">
    <property type="nucleotide sequence ID" value="NZ_JACBYF010000011.1"/>
</dbReference>
<dbReference type="Proteomes" id="UP000531840">
    <property type="component" value="Unassembled WGS sequence"/>
</dbReference>
<proteinExistence type="predicted"/>
<protein>
    <submittedName>
        <fullName evidence="2">ABC transporter permease</fullName>
    </submittedName>
</protein>
<dbReference type="PANTHER" id="PTHR37305:SF1">
    <property type="entry name" value="MEMBRANE PROTEIN"/>
    <property type="match status" value="1"/>
</dbReference>